<proteinExistence type="predicted"/>
<evidence type="ECO:0000313" key="2">
    <source>
        <dbReference type="Proteomes" id="UP000005104"/>
    </source>
</evidence>
<gene>
    <name evidence="1" type="ORF">DesyoDRAFT_3442</name>
</gene>
<sequence length="101" mass="11881">MATERRLLMENEKFQELLLEQFDKLSQEIQEVRTSQQRTEERVSSLDSKVDELGVLMEKVDNNVKAVAEGLSAHREQSERQFDEQKEFIKRENELIKSVIA</sequence>
<accession>H5XW09</accession>
<protein>
    <submittedName>
        <fullName evidence="1">Uncharacterized protein</fullName>
    </submittedName>
</protein>
<organism evidence="1 2">
    <name type="scientific">Desulfosporosinus youngiae DSM 17734</name>
    <dbReference type="NCBI Taxonomy" id="768710"/>
    <lineage>
        <taxon>Bacteria</taxon>
        <taxon>Bacillati</taxon>
        <taxon>Bacillota</taxon>
        <taxon>Clostridia</taxon>
        <taxon>Eubacteriales</taxon>
        <taxon>Desulfitobacteriaceae</taxon>
        <taxon>Desulfosporosinus</taxon>
    </lineage>
</organism>
<keyword evidence="2" id="KW-1185">Reference proteome</keyword>
<dbReference type="Proteomes" id="UP000005104">
    <property type="component" value="Chromosome"/>
</dbReference>
<name>H5XW09_9FIRM</name>
<reference evidence="1 2" key="1">
    <citation type="submission" date="2011-11" db="EMBL/GenBank/DDBJ databases">
        <title>The Noncontiguous Finished genome of Desulfosporosinus youngiae DSM 17734.</title>
        <authorList>
            <consortium name="US DOE Joint Genome Institute (JGI-PGF)"/>
            <person name="Lucas S."/>
            <person name="Han J."/>
            <person name="Lapidus A."/>
            <person name="Cheng J.-F."/>
            <person name="Goodwin L."/>
            <person name="Pitluck S."/>
            <person name="Peters L."/>
            <person name="Ovchinnikova G."/>
            <person name="Lu M."/>
            <person name="Land M.L."/>
            <person name="Hauser L."/>
            <person name="Pester M."/>
            <person name="Spring S."/>
            <person name="Ollivier B."/>
            <person name="Rattei T."/>
            <person name="Klenk H.-P."/>
            <person name="Wagner M."/>
            <person name="Loy A."/>
            <person name="Woyke T.J."/>
        </authorList>
    </citation>
    <scope>NUCLEOTIDE SEQUENCE [LARGE SCALE GENOMIC DNA]</scope>
    <source>
        <strain evidence="1 2">DSM 17734</strain>
    </source>
</reference>
<dbReference type="HOGENOM" id="CLU_2286985_0_0_9"/>
<dbReference type="AlphaFoldDB" id="H5XW09"/>
<dbReference type="EMBL" id="CM001441">
    <property type="protein sequence ID" value="EHQ90461.1"/>
    <property type="molecule type" value="Genomic_DNA"/>
</dbReference>
<evidence type="ECO:0000313" key="1">
    <source>
        <dbReference type="EMBL" id="EHQ90461.1"/>
    </source>
</evidence>